<dbReference type="PANTHER" id="PTHR12265:SF30">
    <property type="entry name" value="TRANSMEMBRANE PROTEIN 53"/>
    <property type="match status" value="1"/>
</dbReference>
<organism evidence="17 18">
    <name type="scientific">Salix dunnii</name>
    <dbReference type="NCBI Taxonomy" id="1413687"/>
    <lineage>
        <taxon>Eukaryota</taxon>
        <taxon>Viridiplantae</taxon>
        <taxon>Streptophyta</taxon>
        <taxon>Embryophyta</taxon>
        <taxon>Tracheophyta</taxon>
        <taxon>Spermatophyta</taxon>
        <taxon>Magnoliopsida</taxon>
        <taxon>eudicotyledons</taxon>
        <taxon>Gunneridae</taxon>
        <taxon>Pentapetalae</taxon>
        <taxon>rosids</taxon>
        <taxon>fabids</taxon>
        <taxon>Malpighiales</taxon>
        <taxon>Salicaceae</taxon>
        <taxon>Saliceae</taxon>
        <taxon>Salix</taxon>
    </lineage>
</organism>
<keyword evidence="7" id="KW-0812">Transmembrane</keyword>
<feature type="domain" description="FAD synthetase" evidence="16">
    <location>
        <begin position="206"/>
        <end position="266"/>
    </location>
</feature>
<evidence type="ECO:0000313" key="18">
    <source>
        <dbReference type="Proteomes" id="UP000657918"/>
    </source>
</evidence>
<keyword evidence="14" id="KW-0539">Nucleus</keyword>
<dbReference type="InterPro" id="IPR008547">
    <property type="entry name" value="DUF829_TMEM53"/>
</dbReference>
<dbReference type="GO" id="GO:0009231">
    <property type="term" value="P:riboflavin biosynthetic process"/>
    <property type="evidence" value="ECO:0007669"/>
    <property type="project" value="InterPro"/>
</dbReference>
<evidence type="ECO:0000256" key="15">
    <source>
        <dbReference type="ARBA" id="ARBA00034303"/>
    </source>
</evidence>
<dbReference type="GO" id="GO:0006747">
    <property type="term" value="P:FAD biosynthetic process"/>
    <property type="evidence" value="ECO:0007669"/>
    <property type="project" value="UniProtKB-UniPathway"/>
</dbReference>
<dbReference type="UniPathway" id="UPA00277">
    <property type="reaction ID" value="UER00407"/>
</dbReference>
<dbReference type="SUPFAM" id="SSF53474">
    <property type="entry name" value="alpha/beta-Hydrolases"/>
    <property type="match status" value="1"/>
</dbReference>
<evidence type="ECO:0000256" key="14">
    <source>
        <dbReference type="ARBA" id="ARBA00023242"/>
    </source>
</evidence>
<keyword evidence="5" id="KW-0288">FMN</keyword>
<keyword evidence="10" id="KW-0274">FAD</keyword>
<sequence>MLASSGSHISQHLRYCHYTQKTHLGLGFCNKNFHKISYLSFSLLMLKPPSFVTIFGGDNYRQDNYNHCKHGSVSFPSLKSKSSSGETPILSDLLRFDHLMSFSLCKSQQNNDCELPSEGLAKIAGGIVALGKFDALHIGHRELAIRASKVGAPNLLSFVGMAEVLGWEPRAPIVAKCDRSRVLSSWAPYCGNRVPEEVQIEFSCVRHLTPRQFVEKLSKELGVVGVVAGENYRFGYKAAGDASELVRLCEEHGMGAYIISSVMDNNLDHRSMNSNDLKDKGQVSSTRVRQALAIGDMKYVSELLGRHHRLMLMLKDQEESSKTGSGWRVSAPKSYLLNLPPKDGFYENCSLFFGNKNPVACRVFMDSMHIHLETDEADPFDYETYQELRLLGIEFGDSRPLKVTILFADPSTRLRFVQERFLLVFSMGSLSGIFQRPVIAAAVAALASVSIDFSDKLQSFRSSDTCSTSEQSSNLLSNSVQDSKFFWVSHISVSKLANLSFVTRIRVPVPNVSFPVLDVSQNFVPNAFGSSVASSLFLVNLYRSAKLAKEPKSSAFKTTTITPSSPDILYRWHLPEPSTIDVSGSSDCSSEKSRTVVVLLGWLGSKQKHLNKYAEWYTSRGFHVITFTFPLGEILSYQVGGKTEQDIELLATHLADWLEEDGKNLVFHTFSNTGWLTYGAILEKFQKQDLSLMGRIRGCIVDSAPVAVPDPQVWASGFSAAFLKKHSVATKVHSNSKESDVEVLVGRKTFMESKPALAESALLAVLEKFFDMILNLPMVNRRLSDVLNLLSSGQPSCPQLYIYSSADRVIPAGSVESFIDMQRKAGHEVRACNFVFTPHVDHFRNDPKLYTTQLSQFLDDYSLHQLEQLALYTRLKESEAESSTAGWVKLTVKGI</sequence>
<dbReference type="GO" id="GO:0003919">
    <property type="term" value="F:FMN adenylyltransferase activity"/>
    <property type="evidence" value="ECO:0007669"/>
    <property type="project" value="UniProtKB-EC"/>
</dbReference>
<evidence type="ECO:0000259" key="16">
    <source>
        <dbReference type="Pfam" id="PF06574"/>
    </source>
</evidence>
<comment type="pathway">
    <text evidence="1">Cofactor biosynthesis; FAD biosynthesis; FAD from FMN: step 1/1.</text>
</comment>
<evidence type="ECO:0000256" key="13">
    <source>
        <dbReference type="ARBA" id="ARBA00023136"/>
    </source>
</evidence>
<keyword evidence="12" id="KW-1133">Transmembrane helix</keyword>
<evidence type="ECO:0000256" key="1">
    <source>
        <dbReference type="ARBA" id="ARBA00004726"/>
    </source>
</evidence>
<dbReference type="EMBL" id="JADGMS010000007">
    <property type="protein sequence ID" value="KAF9678743.1"/>
    <property type="molecule type" value="Genomic_DNA"/>
</dbReference>
<keyword evidence="6" id="KW-0808">Transferase</keyword>
<dbReference type="GO" id="GO:0005640">
    <property type="term" value="C:nuclear outer membrane"/>
    <property type="evidence" value="ECO:0007669"/>
    <property type="project" value="UniProtKB-SubCell"/>
</dbReference>
<evidence type="ECO:0000256" key="7">
    <source>
        <dbReference type="ARBA" id="ARBA00022692"/>
    </source>
</evidence>
<evidence type="ECO:0000256" key="5">
    <source>
        <dbReference type="ARBA" id="ARBA00022643"/>
    </source>
</evidence>
<dbReference type="GO" id="GO:0005524">
    <property type="term" value="F:ATP binding"/>
    <property type="evidence" value="ECO:0007669"/>
    <property type="project" value="UniProtKB-KW"/>
</dbReference>
<evidence type="ECO:0000256" key="2">
    <source>
        <dbReference type="ARBA" id="ARBA00007387"/>
    </source>
</evidence>
<evidence type="ECO:0000313" key="17">
    <source>
        <dbReference type="EMBL" id="KAF9678743.1"/>
    </source>
</evidence>
<accession>A0A835N2B6</accession>
<dbReference type="InterPro" id="IPR029058">
    <property type="entry name" value="AB_hydrolase_fold"/>
</dbReference>
<comment type="subcellular location">
    <subcellularLocation>
        <location evidence="15">Nucleus outer membrane</location>
        <topology evidence="15">Single-pass membrane protein</topology>
    </subcellularLocation>
</comment>
<evidence type="ECO:0000256" key="4">
    <source>
        <dbReference type="ARBA" id="ARBA00022630"/>
    </source>
</evidence>
<dbReference type="Pfam" id="PF05705">
    <property type="entry name" value="DUF829"/>
    <property type="match status" value="1"/>
</dbReference>
<comment type="caution">
    <text evidence="17">The sequence shown here is derived from an EMBL/GenBank/DDBJ whole genome shotgun (WGS) entry which is preliminary data.</text>
</comment>
<dbReference type="EC" id="2.7.7.2" evidence="3"/>
<keyword evidence="9" id="KW-0547">Nucleotide-binding</keyword>
<evidence type="ECO:0000256" key="11">
    <source>
        <dbReference type="ARBA" id="ARBA00022840"/>
    </source>
</evidence>
<dbReference type="PANTHER" id="PTHR12265">
    <property type="entry name" value="TRANSMEMBRANE PROTEIN 53"/>
    <property type="match status" value="1"/>
</dbReference>
<reference evidence="17 18" key="1">
    <citation type="submission" date="2020-10" db="EMBL/GenBank/DDBJ databases">
        <title>Plant Genome Project.</title>
        <authorList>
            <person name="Zhang R.-G."/>
        </authorList>
    </citation>
    <scope>NUCLEOTIDE SEQUENCE [LARGE SCALE GENOMIC DNA]</scope>
    <source>
        <strain evidence="17">FAFU-HL-1</strain>
        <tissue evidence="17">Leaf</tissue>
    </source>
</reference>
<keyword evidence="11" id="KW-0067">ATP-binding</keyword>
<dbReference type="Proteomes" id="UP000657918">
    <property type="component" value="Unassembled WGS sequence"/>
</dbReference>
<dbReference type="OrthoDB" id="414641at2759"/>
<dbReference type="Pfam" id="PF06574">
    <property type="entry name" value="FAD_syn"/>
    <property type="match status" value="1"/>
</dbReference>
<evidence type="ECO:0000256" key="12">
    <source>
        <dbReference type="ARBA" id="ARBA00022989"/>
    </source>
</evidence>
<dbReference type="InterPro" id="IPR015864">
    <property type="entry name" value="FAD_synthase"/>
</dbReference>
<protein>
    <recommendedName>
        <fullName evidence="3">FAD synthase</fullName>
        <ecNumber evidence="3">2.7.7.2</ecNumber>
    </recommendedName>
</protein>
<evidence type="ECO:0000256" key="3">
    <source>
        <dbReference type="ARBA" id="ARBA00012393"/>
    </source>
</evidence>
<evidence type="ECO:0000256" key="9">
    <source>
        <dbReference type="ARBA" id="ARBA00022741"/>
    </source>
</evidence>
<dbReference type="AlphaFoldDB" id="A0A835N2B6"/>
<keyword evidence="8" id="KW-0548">Nucleotidyltransferase</keyword>
<comment type="similarity">
    <text evidence="2">Belongs to the TMEM53 family.</text>
</comment>
<evidence type="ECO:0000256" key="8">
    <source>
        <dbReference type="ARBA" id="ARBA00022695"/>
    </source>
</evidence>
<keyword evidence="18" id="KW-1185">Reference proteome</keyword>
<dbReference type="InterPro" id="IPR014729">
    <property type="entry name" value="Rossmann-like_a/b/a_fold"/>
</dbReference>
<evidence type="ECO:0000256" key="10">
    <source>
        <dbReference type="ARBA" id="ARBA00022827"/>
    </source>
</evidence>
<name>A0A835N2B6_9ROSI</name>
<dbReference type="Gene3D" id="3.40.50.1820">
    <property type="entry name" value="alpha/beta hydrolase"/>
    <property type="match status" value="1"/>
</dbReference>
<gene>
    <name evidence="17" type="ORF">SADUNF_Sadunf07G0067400</name>
</gene>
<keyword evidence="13" id="KW-0472">Membrane</keyword>
<dbReference type="Gene3D" id="3.40.50.620">
    <property type="entry name" value="HUPs"/>
    <property type="match status" value="1"/>
</dbReference>
<keyword evidence="4" id="KW-0285">Flavoprotein</keyword>
<dbReference type="SUPFAM" id="SSF52374">
    <property type="entry name" value="Nucleotidylyl transferase"/>
    <property type="match status" value="1"/>
</dbReference>
<evidence type="ECO:0000256" key="6">
    <source>
        <dbReference type="ARBA" id="ARBA00022679"/>
    </source>
</evidence>
<proteinExistence type="inferred from homology"/>